<evidence type="ECO:0000313" key="3">
    <source>
        <dbReference type="Proteomes" id="UP000251205"/>
    </source>
</evidence>
<proteinExistence type="predicted"/>
<evidence type="ECO:0000256" key="1">
    <source>
        <dbReference type="SAM" id="Phobius"/>
    </source>
</evidence>
<protein>
    <submittedName>
        <fullName evidence="2">Uncharacterized protein</fullName>
    </submittedName>
</protein>
<feature type="transmembrane region" description="Helical" evidence="1">
    <location>
        <begin position="75"/>
        <end position="97"/>
    </location>
</feature>
<dbReference type="AlphaFoldDB" id="A0A329Y734"/>
<sequence length="114" mass="12458">MHRALDPDWQLGGGVLPIIEGALGGGVRRLRGIRYNERIGMNRPSFAMQQCTGCIAFFVDAKNAAYRRHFLGRSAYFTVVIYPNSAIHMIVIGVFALEALLTDIQPASNLPPAG</sequence>
<organism evidence="2 3">
    <name type="scientific">Rhizobium tropici</name>
    <dbReference type="NCBI Taxonomy" id="398"/>
    <lineage>
        <taxon>Bacteria</taxon>
        <taxon>Pseudomonadati</taxon>
        <taxon>Pseudomonadota</taxon>
        <taxon>Alphaproteobacteria</taxon>
        <taxon>Hyphomicrobiales</taxon>
        <taxon>Rhizobiaceae</taxon>
        <taxon>Rhizobium/Agrobacterium group</taxon>
        <taxon>Rhizobium</taxon>
    </lineage>
</organism>
<dbReference type="EMBL" id="QMKK01000046">
    <property type="protein sequence ID" value="RAX39601.1"/>
    <property type="molecule type" value="Genomic_DNA"/>
</dbReference>
<keyword evidence="1" id="KW-0472">Membrane</keyword>
<keyword evidence="1" id="KW-0812">Transmembrane</keyword>
<keyword evidence="1" id="KW-1133">Transmembrane helix</keyword>
<comment type="caution">
    <text evidence="2">The sequence shown here is derived from an EMBL/GenBank/DDBJ whole genome shotgun (WGS) entry which is preliminary data.</text>
</comment>
<name>A0A329Y734_RHITR</name>
<dbReference type="Proteomes" id="UP000251205">
    <property type="component" value="Unassembled WGS sequence"/>
</dbReference>
<evidence type="ECO:0000313" key="2">
    <source>
        <dbReference type="EMBL" id="RAX39601.1"/>
    </source>
</evidence>
<accession>A0A329Y734</accession>
<reference evidence="2 3" key="1">
    <citation type="submission" date="2018-06" db="EMBL/GenBank/DDBJ databases">
        <title>Whole Genome Sequence of an efficient microsymbiont, Rhizobium tropici.</title>
        <authorList>
            <person name="Srinivasan R."/>
            <person name="Singh H.V."/>
            <person name="Srivastava R."/>
            <person name="Kumari B."/>
            <person name="Radhakrishna A."/>
        </authorList>
    </citation>
    <scope>NUCLEOTIDE SEQUENCE [LARGE SCALE GENOMIC DNA]</scope>
    <source>
        <strain evidence="2 3">IGFRI Rhizo-19</strain>
    </source>
</reference>
<gene>
    <name evidence="2" type="ORF">DQ393_21330</name>
</gene>